<dbReference type="STRING" id="1357400.HMPREF2086_01318"/>
<dbReference type="PROSITE" id="PS50893">
    <property type="entry name" value="ABC_TRANSPORTER_2"/>
    <property type="match status" value="1"/>
</dbReference>
<dbReference type="InterPro" id="IPR003439">
    <property type="entry name" value="ABC_transporter-like_ATP-bd"/>
</dbReference>
<dbReference type="Gene3D" id="3.40.50.300">
    <property type="entry name" value="P-loop containing nucleotide triphosphate hydrolases"/>
    <property type="match status" value="1"/>
</dbReference>
<feature type="domain" description="ABC transporter" evidence="3">
    <location>
        <begin position="10"/>
        <end position="240"/>
    </location>
</feature>
<dbReference type="PANTHER" id="PTHR43038">
    <property type="entry name" value="ATP-BINDING CASSETTE, SUB-FAMILY H, MEMBER 1"/>
    <property type="match status" value="1"/>
</dbReference>
<dbReference type="GO" id="GO:0016887">
    <property type="term" value="F:ATP hydrolysis activity"/>
    <property type="evidence" value="ECO:0007669"/>
    <property type="project" value="InterPro"/>
</dbReference>
<evidence type="ECO:0000259" key="3">
    <source>
        <dbReference type="PROSITE" id="PS50893"/>
    </source>
</evidence>
<organism evidence="4 5">
    <name type="scientific">Helicobacter macacae MIT 99-5501</name>
    <dbReference type="NCBI Taxonomy" id="1357400"/>
    <lineage>
        <taxon>Bacteria</taxon>
        <taxon>Pseudomonadati</taxon>
        <taxon>Campylobacterota</taxon>
        <taxon>Epsilonproteobacteria</taxon>
        <taxon>Campylobacterales</taxon>
        <taxon>Helicobacteraceae</taxon>
        <taxon>Helicobacter</taxon>
    </lineage>
</organism>
<evidence type="ECO:0000256" key="1">
    <source>
        <dbReference type="ARBA" id="ARBA00022741"/>
    </source>
</evidence>
<dbReference type="OrthoDB" id="9809450at2"/>
<dbReference type="InterPro" id="IPR027417">
    <property type="entry name" value="P-loop_NTPase"/>
</dbReference>
<proteinExistence type="predicted"/>
<dbReference type="PANTHER" id="PTHR43038:SF3">
    <property type="entry name" value="ABC TRANSPORTER G FAMILY MEMBER 20 ISOFORM X1"/>
    <property type="match status" value="1"/>
</dbReference>
<dbReference type="RefSeq" id="WP_023928060.1">
    <property type="nucleotide sequence ID" value="NZ_KI669454.1"/>
</dbReference>
<evidence type="ECO:0000256" key="2">
    <source>
        <dbReference type="ARBA" id="ARBA00022840"/>
    </source>
</evidence>
<dbReference type="SUPFAM" id="SSF52540">
    <property type="entry name" value="P-loop containing nucleoside triphosphate hydrolases"/>
    <property type="match status" value="1"/>
</dbReference>
<reference evidence="4 5" key="1">
    <citation type="journal article" date="2014" name="Genome Announc.">
        <title>Draft genome sequences of six enterohepatic helicobacter species isolated from humans and one from rhesus macaques.</title>
        <authorList>
            <person name="Shen Z."/>
            <person name="Sheh A."/>
            <person name="Young S.K."/>
            <person name="Abouelliel A."/>
            <person name="Ward D.V."/>
            <person name="Earl A.M."/>
            <person name="Fox J.G."/>
        </authorList>
    </citation>
    <scope>NUCLEOTIDE SEQUENCE [LARGE SCALE GENOMIC DNA]</scope>
    <source>
        <strain evidence="4 5">MIT 99-5501</strain>
    </source>
</reference>
<dbReference type="Pfam" id="PF00005">
    <property type="entry name" value="ABC_tran"/>
    <property type="match status" value="1"/>
</dbReference>
<dbReference type="SMART" id="SM00382">
    <property type="entry name" value="AAA"/>
    <property type="match status" value="1"/>
</dbReference>
<protein>
    <recommendedName>
        <fullName evidence="3">ABC transporter domain-containing protein</fullName>
    </recommendedName>
</protein>
<name>V8C7Y5_9HELI</name>
<gene>
    <name evidence="4" type="ORF">HMPREF2086_01318</name>
</gene>
<dbReference type="Proteomes" id="UP000018731">
    <property type="component" value="Unassembled WGS sequence"/>
</dbReference>
<dbReference type="HOGENOM" id="CLU_000604_1_2_7"/>
<accession>V8C7Y5</accession>
<keyword evidence="5" id="KW-1185">Reference proteome</keyword>
<evidence type="ECO:0000313" key="5">
    <source>
        <dbReference type="Proteomes" id="UP000018731"/>
    </source>
</evidence>
<dbReference type="EMBL" id="AZJI01000005">
    <property type="protein sequence ID" value="ETD23513.1"/>
    <property type="molecule type" value="Genomic_DNA"/>
</dbReference>
<dbReference type="PATRIC" id="fig|1357400.3.peg.1764"/>
<dbReference type="CDD" id="cd03230">
    <property type="entry name" value="ABC_DR_subfamily_A"/>
    <property type="match status" value="1"/>
</dbReference>
<sequence length="332" mass="36879">MSSKNSEVILQARGLSKSYSEKSSATLALKNATFEVKCNEIFGLIGADGAGKTTLIRILATLLLADSGECKILGGDFARDFALIRAHLGYMPAVFSLYSDLSVEENLHFFANIFNVKLETNYALIEPIYRALKPFKTRRAGALSGGMKQKLALCCALIHKPKILLLDEPSTGVDALSRAEFWEILRILKSQMSIIVSTPYMDEAQLCDRVALMAGGEIFRIGSPSEIVRDFSGELFALKNLPFALLANLRNLPQVKSAFLFGESLHLRLNPNVDFSFDSRESNADFDTKSSEKSNAYLQTFLRQKLGYDDLEITRISPNIEDCFMEFVNAKI</sequence>
<dbReference type="AlphaFoldDB" id="V8C7Y5"/>
<keyword evidence="2" id="KW-0067">ATP-binding</keyword>
<dbReference type="PROSITE" id="PS00211">
    <property type="entry name" value="ABC_TRANSPORTER_1"/>
    <property type="match status" value="1"/>
</dbReference>
<dbReference type="GO" id="GO:0005524">
    <property type="term" value="F:ATP binding"/>
    <property type="evidence" value="ECO:0007669"/>
    <property type="project" value="UniProtKB-KW"/>
</dbReference>
<keyword evidence="1" id="KW-0547">Nucleotide-binding</keyword>
<dbReference type="InterPro" id="IPR017871">
    <property type="entry name" value="ABC_transporter-like_CS"/>
</dbReference>
<comment type="caution">
    <text evidence="4">The sequence shown here is derived from an EMBL/GenBank/DDBJ whole genome shotgun (WGS) entry which is preliminary data.</text>
</comment>
<evidence type="ECO:0000313" key="4">
    <source>
        <dbReference type="EMBL" id="ETD23513.1"/>
    </source>
</evidence>
<dbReference type="InterPro" id="IPR003593">
    <property type="entry name" value="AAA+_ATPase"/>
</dbReference>
<dbReference type="eggNOG" id="COG1131">
    <property type="taxonomic scope" value="Bacteria"/>
</dbReference>